<feature type="compositionally biased region" description="Basic and acidic residues" evidence="1">
    <location>
        <begin position="45"/>
        <end position="61"/>
    </location>
</feature>
<dbReference type="AlphaFoldDB" id="A0A0D1YSG5"/>
<reference evidence="2 3" key="1">
    <citation type="submission" date="2015-01" db="EMBL/GenBank/DDBJ databases">
        <title>The Genome Sequence of Exophiala spinifera CBS89968.</title>
        <authorList>
            <consortium name="The Broad Institute Genomics Platform"/>
            <person name="Cuomo C."/>
            <person name="de Hoog S."/>
            <person name="Gorbushina A."/>
            <person name="Stielow B."/>
            <person name="Teixiera M."/>
            <person name="Abouelleil A."/>
            <person name="Chapman S.B."/>
            <person name="Priest M."/>
            <person name="Young S.K."/>
            <person name="Wortman J."/>
            <person name="Nusbaum C."/>
            <person name="Birren B."/>
        </authorList>
    </citation>
    <scope>NUCLEOTIDE SEQUENCE [LARGE SCALE GENOMIC DNA]</scope>
    <source>
        <strain evidence="2 3">CBS 89968</strain>
    </source>
</reference>
<dbReference type="Proteomes" id="UP000053328">
    <property type="component" value="Unassembled WGS sequence"/>
</dbReference>
<evidence type="ECO:0000313" key="2">
    <source>
        <dbReference type="EMBL" id="KIW18196.1"/>
    </source>
</evidence>
<proteinExistence type="predicted"/>
<dbReference type="HOGENOM" id="CLU_1845128_0_0_1"/>
<dbReference type="EMBL" id="KN847493">
    <property type="protein sequence ID" value="KIW18196.1"/>
    <property type="molecule type" value="Genomic_DNA"/>
</dbReference>
<evidence type="ECO:0000256" key="1">
    <source>
        <dbReference type="SAM" id="MobiDB-lite"/>
    </source>
</evidence>
<protein>
    <submittedName>
        <fullName evidence="2">Uncharacterized protein</fullName>
    </submittedName>
</protein>
<dbReference type="VEuPathDB" id="FungiDB:PV08_02484"/>
<dbReference type="RefSeq" id="XP_016238412.1">
    <property type="nucleotide sequence ID" value="XM_016376842.1"/>
</dbReference>
<keyword evidence="3" id="KW-1185">Reference proteome</keyword>
<gene>
    <name evidence="2" type="ORF">PV08_02484</name>
</gene>
<sequence>MPWTPSSTHFSASATVWDPLEDDGARQSAAGELAVRAEDLLHAHRRHGDGERQLAAHDLGRQVRKRTRRDQPTGHGAPFLERRAILACRLAGARVAHEVPFAVGRQTFRGQRFPVQQLEREGRSLVLEALLVHGSPGSP</sequence>
<evidence type="ECO:0000313" key="3">
    <source>
        <dbReference type="Proteomes" id="UP000053328"/>
    </source>
</evidence>
<feature type="region of interest" description="Disordered" evidence="1">
    <location>
        <begin position="45"/>
        <end position="77"/>
    </location>
</feature>
<accession>A0A0D1YSG5</accession>
<organism evidence="2 3">
    <name type="scientific">Exophiala spinifera</name>
    <dbReference type="NCBI Taxonomy" id="91928"/>
    <lineage>
        <taxon>Eukaryota</taxon>
        <taxon>Fungi</taxon>
        <taxon>Dikarya</taxon>
        <taxon>Ascomycota</taxon>
        <taxon>Pezizomycotina</taxon>
        <taxon>Eurotiomycetes</taxon>
        <taxon>Chaetothyriomycetidae</taxon>
        <taxon>Chaetothyriales</taxon>
        <taxon>Herpotrichiellaceae</taxon>
        <taxon>Exophiala</taxon>
    </lineage>
</organism>
<dbReference type="GeneID" id="27329567"/>
<name>A0A0D1YSG5_9EURO</name>